<dbReference type="PANTHER" id="PTHR22911:SF137">
    <property type="entry name" value="SOLUTE CARRIER FAMILY 35 MEMBER G2-RELATED"/>
    <property type="match status" value="1"/>
</dbReference>
<sequence length="289" mass="29853">MLTIILGLATSLVYGFADFFGALGSRRINPVVVTFWSGLSGLFLIFIASLFMGADFSAEGIFWGVTAGIASAFAMTCLYASLAIGPISILSPLGAVVSAIVPMIVGFIEGDRFSLWGWVALAGILVAVVLVGFVPGPDVRLPSAKGLALGLAAGAGIGLVLIALAKAPHDTGLTSVIFLRATSATLLGLFMLFSLLRARKNKDASGERQPAPMSFWWAAVVAGLFDSSANVFFTLASRSGSLSVVAVLTALYPLGTIILARIFLKEKIAKTQLAGILLALSASALLAVA</sequence>
<dbReference type="AlphaFoldDB" id="A0A6J6JDY0"/>
<feature type="transmembrane region" description="Helical" evidence="1">
    <location>
        <begin position="115"/>
        <end position="134"/>
    </location>
</feature>
<name>A0A6J6JDY0_9ZZZZ</name>
<dbReference type="SUPFAM" id="SSF103481">
    <property type="entry name" value="Multidrug resistance efflux transporter EmrE"/>
    <property type="match status" value="2"/>
</dbReference>
<keyword evidence="1" id="KW-0812">Transmembrane</keyword>
<gene>
    <name evidence="3" type="ORF">UFOPK2001_00766</name>
</gene>
<feature type="transmembrane region" description="Helical" evidence="1">
    <location>
        <begin position="242"/>
        <end position="263"/>
    </location>
</feature>
<dbReference type="GO" id="GO:0016020">
    <property type="term" value="C:membrane"/>
    <property type="evidence" value="ECO:0007669"/>
    <property type="project" value="InterPro"/>
</dbReference>
<proteinExistence type="predicted"/>
<organism evidence="3">
    <name type="scientific">freshwater metagenome</name>
    <dbReference type="NCBI Taxonomy" id="449393"/>
    <lineage>
        <taxon>unclassified sequences</taxon>
        <taxon>metagenomes</taxon>
        <taxon>ecological metagenomes</taxon>
    </lineage>
</organism>
<feature type="transmembrane region" description="Helical" evidence="1">
    <location>
        <begin position="146"/>
        <end position="165"/>
    </location>
</feature>
<dbReference type="EMBL" id="CAEZVN010000068">
    <property type="protein sequence ID" value="CAB4634794.1"/>
    <property type="molecule type" value="Genomic_DNA"/>
</dbReference>
<keyword evidence="1" id="KW-0472">Membrane</keyword>
<evidence type="ECO:0000259" key="2">
    <source>
        <dbReference type="Pfam" id="PF00892"/>
    </source>
</evidence>
<dbReference type="PANTHER" id="PTHR22911">
    <property type="entry name" value="ACYL-MALONYL CONDENSING ENZYME-RELATED"/>
    <property type="match status" value="1"/>
</dbReference>
<reference evidence="3" key="1">
    <citation type="submission" date="2020-05" db="EMBL/GenBank/DDBJ databases">
        <authorList>
            <person name="Chiriac C."/>
            <person name="Salcher M."/>
            <person name="Ghai R."/>
            <person name="Kavagutti S V."/>
        </authorList>
    </citation>
    <scope>NUCLEOTIDE SEQUENCE</scope>
</reference>
<feature type="transmembrane region" description="Helical" evidence="1">
    <location>
        <begin position="33"/>
        <end position="54"/>
    </location>
</feature>
<feature type="transmembrane region" description="Helical" evidence="1">
    <location>
        <begin position="61"/>
        <end position="81"/>
    </location>
</feature>
<dbReference type="Pfam" id="PF00892">
    <property type="entry name" value="EamA"/>
    <property type="match status" value="2"/>
</dbReference>
<feature type="domain" description="EamA" evidence="2">
    <location>
        <begin position="2"/>
        <end position="132"/>
    </location>
</feature>
<evidence type="ECO:0000256" key="1">
    <source>
        <dbReference type="SAM" id="Phobius"/>
    </source>
</evidence>
<feature type="domain" description="EamA" evidence="2">
    <location>
        <begin position="145"/>
        <end position="286"/>
    </location>
</feature>
<feature type="transmembrane region" description="Helical" evidence="1">
    <location>
        <begin position="215"/>
        <end position="235"/>
    </location>
</feature>
<evidence type="ECO:0000313" key="3">
    <source>
        <dbReference type="EMBL" id="CAB4634794.1"/>
    </source>
</evidence>
<accession>A0A6J6JDY0</accession>
<feature type="transmembrane region" description="Helical" evidence="1">
    <location>
        <begin position="87"/>
        <end position="108"/>
    </location>
</feature>
<dbReference type="InterPro" id="IPR037185">
    <property type="entry name" value="EmrE-like"/>
</dbReference>
<keyword evidence="1" id="KW-1133">Transmembrane helix</keyword>
<protein>
    <submittedName>
        <fullName evidence="3">Unannotated protein</fullName>
    </submittedName>
</protein>
<dbReference type="Gene3D" id="1.10.3730.20">
    <property type="match status" value="1"/>
</dbReference>
<dbReference type="InterPro" id="IPR000620">
    <property type="entry name" value="EamA_dom"/>
</dbReference>
<feature type="transmembrane region" description="Helical" evidence="1">
    <location>
        <begin position="177"/>
        <end position="195"/>
    </location>
</feature>